<proteinExistence type="predicted"/>
<keyword evidence="1" id="KW-0812">Transmembrane</keyword>
<keyword evidence="1" id="KW-0472">Membrane</keyword>
<reference evidence="2" key="1">
    <citation type="thesis" date="2020" institute="ProQuest LLC" country="789 East Eisenhower Parkway, Ann Arbor, MI, USA">
        <title>Comparative Genomics and Chromosome Evolution.</title>
        <authorList>
            <person name="Mudd A.B."/>
        </authorList>
    </citation>
    <scope>NUCLEOTIDE SEQUENCE</scope>
    <source>
        <strain evidence="2">237g6f4</strain>
        <tissue evidence="2">Blood</tissue>
    </source>
</reference>
<dbReference type="AlphaFoldDB" id="A0AAV6YU87"/>
<keyword evidence="3" id="KW-1185">Reference proteome</keyword>
<comment type="caution">
    <text evidence="2">The sequence shown here is derived from an EMBL/GenBank/DDBJ whole genome shotgun (WGS) entry which is preliminary data.</text>
</comment>
<feature type="transmembrane region" description="Helical" evidence="1">
    <location>
        <begin position="37"/>
        <end position="55"/>
    </location>
</feature>
<accession>A0AAV6YU87</accession>
<sequence>MQSLTDLITDGKVLQPNLFFFSLTLKKKKKKKNVLKWKYNMYRFLVFFFLAHLYLNNHHNEQVPVHNTMIWP</sequence>
<name>A0AAV6YU87_ENGPU</name>
<evidence type="ECO:0000313" key="2">
    <source>
        <dbReference type="EMBL" id="KAG8538712.1"/>
    </source>
</evidence>
<evidence type="ECO:0000256" key="1">
    <source>
        <dbReference type="SAM" id="Phobius"/>
    </source>
</evidence>
<keyword evidence="1" id="KW-1133">Transmembrane helix</keyword>
<gene>
    <name evidence="2" type="ORF">GDO81_022177</name>
</gene>
<organism evidence="2 3">
    <name type="scientific">Engystomops pustulosus</name>
    <name type="common">Tungara frog</name>
    <name type="synonym">Physalaemus pustulosus</name>
    <dbReference type="NCBI Taxonomy" id="76066"/>
    <lineage>
        <taxon>Eukaryota</taxon>
        <taxon>Metazoa</taxon>
        <taxon>Chordata</taxon>
        <taxon>Craniata</taxon>
        <taxon>Vertebrata</taxon>
        <taxon>Euteleostomi</taxon>
        <taxon>Amphibia</taxon>
        <taxon>Batrachia</taxon>
        <taxon>Anura</taxon>
        <taxon>Neobatrachia</taxon>
        <taxon>Hyloidea</taxon>
        <taxon>Leptodactylidae</taxon>
        <taxon>Leiuperinae</taxon>
        <taxon>Engystomops</taxon>
    </lineage>
</organism>
<evidence type="ECO:0000313" key="3">
    <source>
        <dbReference type="Proteomes" id="UP000824782"/>
    </source>
</evidence>
<dbReference type="EMBL" id="WNYA01019111">
    <property type="protein sequence ID" value="KAG8538712.1"/>
    <property type="molecule type" value="Genomic_DNA"/>
</dbReference>
<dbReference type="Proteomes" id="UP000824782">
    <property type="component" value="Unassembled WGS sequence"/>
</dbReference>
<protein>
    <submittedName>
        <fullName evidence="2">Uncharacterized protein</fullName>
    </submittedName>
</protein>